<sequence length="3895" mass="440974">MAVHTKAFVRNSSKDRKDVISRMMFITARLESIGRQQGTLSKELQTFLENKTDKAQRFNYVEGQLRTLEGFVLAGGGTNSASGPLASDDFSVAEKVVIGVTSPIWVPVGLVVLVVSVPFVGAIAVKEKLEDWSKTRNYDKDKRAFMAKPSEEYLRGAAEEQQLQSFVKEQLKEAQGFLKQVLDRIPQLIEEDKMLCQQLRDESRCKKDIEIFYKPLHEESVKLRKEMALFGIKEVRTMDISCDDLEWQDDAPLGRGAFAAVYRGILEIQGEAQPVSVAVKVWNEELNGATAIGFHSEAETLRKLNYPSIVKFYGAALRKEGNQLRAILVMELCKGNLLKHIFQDRSNVPGLSTTATTAAKNVIGWAKDIADALDYIHQQGIVHRDLKLENALLSQGNLAKVADVGVSKEAKAITSTMTGTRMYLAPEVIMSKMYDYKADVYSFGIMLWEMWYGRRALSDVGGDIDEFFEKVAEGARPFHVKGFNKPPASLHDQMQRCWQEKLDSRPDAAKCHKELSELHKKAFNLSVSNMSASLDIDEIDDIVDMIQIIMSLNISCKGLTTLDEVKQKCKERLQLLEKNSSWTAKERVRDCVRCGNYHTLDPAIDHGKWFAAKVLRENSDVKTNSGSISIPCIPSTGWRVFPSQNIPSLFNYGHVHYYALESIQNVSDHPEDIEDGLGHMTDKPLKNGRKYVDSGFVHDMMDTVNGDHYLVRAHVWPSMRAELPHNVVVVLSVNSGAVLHASCDPCRASSLGRCSHVVAVLFCILDHVQKHGTMLKTPCTSQECSWNKGKKRNKNPRRVSDATYPSKRSKQTLSVIEFDPRPARYREALTVLTEAKKEDEEKRATLLSFYERTSACLDTMPENILAILKQNIGNFRGKIVSHKQILLKKEYLVLVAGDTGSGKSTLLNLILGEQLLPYSVPSTTSTIVEIRKQRVKLAHDCLSEWGSVRAGVPQGTKLGPWLFLVMINDLKAPSASDCMKYVDDTIVYENISKGGPSNAQSMINEVATWSTLNSFQLHPKKCNELRVSFVCSPPSYDLIEINGSKENIVLGDSPSVGESDIMDDIVTAYLPKASAFIYVINSANACGVSRYWLRKLIENIRQLSLDQQMESSLDFALFVCNKWDQVPPQKTDEVKSIIVTKLTQCWPSLDSESQIIYMSAKVACEAQKFGVVTDEFGELMNGIKSMMLKSIEARPQVQWRWLDYLLTSVAYHTKAFMRNFSEDRENVIERRKMITGPLHTIERLRDAVSKEMQTVFENKTDNAAFPVLTEAKKGDDNKRTTLLNFYERTDDCLNTLDGKALALLEQTIGNFKENIVYHKQNLKKKEFTVFVVGETSSGKSTLLNLILGEQLLPCSFLSTTSTICELRYGDTPILVAHLTDKESGFTVFLDELPEASEISEFVSVKESKYRERGSDLEKIELLWSHNLLKENVVLVDSPSSGESAIMDDMVKSYLPEAVAIIFVINVANAGGLRREMLENVIEYTRQVSLDTQRESFSKCALFVCNKWDQVPSEETDKVKNTIQRKLTECLPGLDLESQIIYMSAKDASKEEFTELMNGIESMVLKTIEARLQIQWRRLNYPFIVKFYGAGLQKEGHQLKAILVMELCKENLMRHIFLHKTNIPGESSSSFTATRDVIGWAKDIADALECIHRQGIVHRDLKLENILLSLENVAKVADFGVSKEAKAITDTMTGTPMYLAPEVMKSCMYDYKADVHSFGIMLWEMWYGKRALLDVVGDVKEFYDKGLKTLDEMKEKVKKKLQSSEEKSTWTAKEVADVGLSKEEDMITGTQMGTPHYMAPEVASFKHYDRKADIYSFDVMLWEMWYDIDKIDNIVKMATIMTSLNISADGLQSLDEMKQKLKETLRSSEKKSSWTAKEAFSVLTEAKKEDEKKRATLLDFYKRSDLCLNKMDEKVQTLLENNIANLKDKIVSHQKDLLQREYIVLVAGETSSGKSTLVNLILGEQLLPYSLLSTTSSICELRYGDTPQLVAHFKDKKTGDTTKTVLLKKPSKAFKQTYLQQISTFLHLKTDREKGSDYEKVELFWPHNLLKENVVIVDSPGICESPIMDDIVRKYLPEAFAFIYVINSENAGGIQRDRVEALIEHARQVSLDKQRESSSNCALFVCNKWDLVPSEEMNEVKNFIVSKLTQCWPRLDPESQIIYMSAKVASEAQKLGGVTEEFGELMNGIKSMVLKSIEARLQIQWRWLDYLLARMAVHTKAFIRNSSEDRKDVIDRMMFITDRLQSIERQQGTLSKELQTFLENKTDDAVSALSRYLNSADVMEKFTSWTLDDIPNTETSWEVTKDRIQKALTKRLHETIKEWEEKSHVFSKARSSLIEYFQQRFNYVEGNLRALEGSVLAGGGTNSGSDPLASNNFSVAEKVVIGVTSPIWVPVGLVVLVVSVPFVGAIAVKEKLEDWNKTRKYNKDKCAFMAKASQDYLRKAAEEQQLKSFVEEQLEEAQNFLKQVLNRIPQLIKEDIMLCKKLGDENRCKKDIEMFYKPLYEESVKLRGEMALFGIKEVRTMDISCNDLEWQDDARLGIGAFASVYQGVLKIQGEAQPVGVALKVLNEELNDATASGFLSEIEILRKLSYPFIVKFYGAALRKEGNQLKAILVMELCKENLMKHIFHDKSKIPGESSSSVTATRDVIGWAKQISDALDYIHRQGIVHRDLKLENILLSLENDAKVADVGVSKEAKAITGTMAGTPMYLAPEVIKSCMYDYKADVYSFGIMLWEMWYGETSAGKSTLLNLILGEQLLPYSVLSTTSTIVELRYGEIPKLVAHYKNKESGNTTKTVLLDKPSEASKQSYLQQIFSFVHLKKNREMGSDYEKIELFWPHNLFKRIVWYFACTKKIASLGKLNHPFIVKFYGAARLRTILVMEICEENLRSHIFRHKSNIPGLSSTPTAARNVIGWAKDIADTLKYIHRQGIVDRDLKLENILLSQGNVVKVADVGVSKEARAITVLTEAKKEDEEKRATLLLFYERTSICLDTRHENVLALLEKNIGNFWEKIVSHKQVLQKKEYIVLVAGETSSGKSTLLNLILGEQLLPYSVLSTTSTIVELRYGDTPKLVAHYKNKESGNTTETVLLDKPSEATEQSYLQQISSFVHLKENRERGSDYEKIELFWPHNLLKENIVIVDSPGVGESTIMDDIVKAYLPEAFAFIYVINSENAGGIQKDRVEKLIEHARQVSLDKQRECSSNCALFVCNKWDQVPLGETDEVKSYIVGKLKQCWPSLDPESQIIYMSAKDASRAQELGLVTKEFGELMNGIKSMVLKSIEARLQIQWRWLDYLLARIAYHTKAFICNSSEDRENVMERMKLIAERLHSIERRQGTVRKELQTFLKNQTDIALSALSKYLKSQEFKEKFSSWTKDDVPNTEGSWEVTKNYIQKALMKRPREGIEEWEEKNHVFSDARSSLIRYFQERFSYVEGQLRTLESSVLAGDTASSASGPLASDNLSIAGKVLIGVTSPIWVPVGLVVLVVSVPVVGALAVKEKLEYWNKTRNYEEDKCGFMAKASQEYLKEAATEQHLKSFVVEQLKEAQVCLNQVLNRIPLLIEEDKMLCQQLREENRSKKAIEDFYQPLHDKSVQLRDEMALFGIREVRTMDISCNDLEWQDGALLGSGAFAAVYRGTLKIRGDDKPVDVAVKVWNEELNDATASAFLSETEILRKLNYPSIVKFYGAALRKEGDQLKAILVLELCKENLMRHIFQHKSKIPGEPSSSVTATRDVIRWAKEIADALEYIHRQGIVHRDLKLENVLLSLENVAKVADVGVSKEAKAITGTMTGTPMYLAPEVIRSCMYDYKADVYSFGIMLWEMWYGKRALLDVRGDVKEFYDKVLKGARPAHVEGSNRPPTVLHDLMQHCWDIKPDNRPDAAKCYKKLTQLYQDAAAPS</sequence>
<dbReference type="Gene3D" id="3.40.50.300">
    <property type="entry name" value="P-loop containing nucleotide triphosphate hydrolases"/>
    <property type="match status" value="4"/>
</dbReference>
<dbReference type="PROSITE" id="PS50011">
    <property type="entry name" value="PROTEIN_KINASE_DOM"/>
    <property type="match status" value="5"/>
</dbReference>
<evidence type="ECO:0000259" key="8">
    <source>
        <dbReference type="PROSITE" id="PS50011"/>
    </source>
</evidence>
<dbReference type="InterPro" id="IPR001245">
    <property type="entry name" value="Ser-Thr/Tyr_kinase_cat_dom"/>
</dbReference>
<keyword evidence="3 5" id="KW-0547">Nucleotide-binding</keyword>
<dbReference type="InterPro" id="IPR000719">
    <property type="entry name" value="Prot_kinase_dom"/>
</dbReference>
<feature type="binding site" evidence="5">
    <location>
        <position position="280"/>
    </location>
    <ligand>
        <name>ATP</name>
        <dbReference type="ChEBI" id="CHEBI:30616"/>
    </ligand>
</feature>
<keyword evidence="10" id="KW-1185">Reference proteome</keyword>
<feature type="binding site" evidence="5">
    <location>
        <position position="3649"/>
    </location>
    <ligand>
        <name>ATP</name>
        <dbReference type="ChEBI" id="CHEBI:30616"/>
    </ligand>
</feature>
<name>A0A2B4SWA7_STYPI</name>
<organism evidence="9 10">
    <name type="scientific">Stylophora pistillata</name>
    <name type="common">Smooth cauliflower coral</name>
    <dbReference type="NCBI Taxonomy" id="50429"/>
    <lineage>
        <taxon>Eukaryota</taxon>
        <taxon>Metazoa</taxon>
        <taxon>Cnidaria</taxon>
        <taxon>Anthozoa</taxon>
        <taxon>Hexacorallia</taxon>
        <taxon>Scleractinia</taxon>
        <taxon>Astrocoeniina</taxon>
        <taxon>Pocilloporidae</taxon>
        <taxon>Stylophora</taxon>
    </lineage>
</organism>
<accession>A0A2B4SWA7</accession>
<dbReference type="PANTHER" id="PTHR26392">
    <property type="entry name" value="MITOGEN-ACTIVATED PROTEIN KINASE KINASE KINASE 7-RELATED"/>
    <property type="match status" value="1"/>
</dbReference>
<dbReference type="SUPFAM" id="SSF56112">
    <property type="entry name" value="Protein kinase-like (PK-like)"/>
    <property type="match status" value="6"/>
</dbReference>
<feature type="domain" description="Protein kinase" evidence="8">
    <location>
        <begin position="1504"/>
        <end position="1905"/>
    </location>
</feature>
<dbReference type="GO" id="GO:0004674">
    <property type="term" value="F:protein serine/threonine kinase activity"/>
    <property type="evidence" value="ECO:0007669"/>
    <property type="project" value="UniProtKB-KW"/>
</dbReference>
<dbReference type="GO" id="GO:0005524">
    <property type="term" value="F:ATP binding"/>
    <property type="evidence" value="ECO:0007669"/>
    <property type="project" value="UniProtKB-UniRule"/>
</dbReference>
<dbReference type="Pfam" id="PF07714">
    <property type="entry name" value="PK_Tyr_Ser-Thr"/>
    <property type="match status" value="2"/>
</dbReference>
<dbReference type="PROSITE" id="PS00107">
    <property type="entry name" value="PROTEIN_KINASE_ATP"/>
    <property type="match status" value="3"/>
</dbReference>
<dbReference type="Gene3D" id="1.10.510.10">
    <property type="entry name" value="Transferase(Phosphotransferase) domain 1"/>
    <property type="match status" value="6"/>
</dbReference>
<keyword evidence="2" id="KW-0723">Serine/threonine-protein kinase</keyword>
<dbReference type="InterPro" id="IPR008271">
    <property type="entry name" value="Ser/Thr_kinase_AS"/>
</dbReference>
<evidence type="ECO:0000256" key="7">
    <source>
        <dbReference type="SAM" id="Phobius"/>
    </source>
</evidence>
<dbReference type="PROSITE" id="PS00108">
    <property type="entry name" value="PROTEIN_KINASE_ST"/>
    <property type="match status" value="3"/>
</dbReference>
<evidence type="ECO:0000256" key="2">
    <source>
        <dbReference type="ARBA" id="ARBA00022527"/>
    </source>
</evidence>
<dbReference type="InterPro" id="IPR017441">
    <property type="entry name" value="Protein_kinase_ATP_BS"/>
</dbReference>
<dbReference type="PANTHER" id="PTHR26392:SF92">
    <property type="entry name" value="PROTEIN KINASE DOMAIN-CONTAINING PROTEIN"/>
    <property type="match status" value="1"/>
</dbReference>
<evidence type="ECO:0000256" key="3">
    <source>
        <dbReference type="ARBA" id="ARBA00022741"/>
    </source>
</evidence>
<dbReference type="SUPFAM" id="SSF52540">
    <property type="entry name" value="P-loop containing nucleoside triphosphate hydrolases"/>
    <property type="match status" value="5"/>
</dbReference>
<evidence type="ECO:0000256" key="6">
    <source>
        <dbReference type="SAM" id="Coils"/>
    </source>
</evidence>
<dbReference type="InterPro" id="IPR003593">
    <property type="entry name" value="AAA+_ATPase"/>
</dbReference>
<comment type="similarity">
    <text evidence="1">Belongs to the protein kinase superfamily. TKL Ser/Thr protein kinase family. ROCO subfamily.</text>
</comment>
<gene>
    <name evidence="9" type="primary">shkA</name>
    <name evidence="9" type="ORF">AWC38_SpisGene1498</name>
</gene>
<dbReference type="Pfam" id="PF00069">
    <property type="entry name" value="Pkinase"/>
    <property type="match status" value="4"/>
</dbReference>
<evidence type="ECO:0000313" key="10">
    <source>
        <dbReference type="Proteomes" id="UP000225706"/>
    </source>
</evidence>
<keyword evidence="9" id="KW-0418">Kinase</keyword>
<dbReference type="PROSITE" id="PS00675">
    <property type="entry name" value="SIGMA54_INTERACT_1"/>
    <property type="match status" value="1"/>
</dbReference>
<evidence type="ECO:0000256" key="4">
    <source>
        <dbReference type="ARBA" id="ARBA00022840"/>
    </source>
</evidence>
<proteinExistence type="inferred from homology"/>
<dbReference type="InterPro" id="IPR025662">
    <property type="entry name" value="Sigma_54_int_dom_ATP-bd_1"/>
</dbReference>
<feature type="transmembrane region" description="Helical" evidence="7">
    <location>
        <begin position="104"/>
        <end position="125"/>
    </location>
</feature>
<keyword evidence="7" id="KW-0812">Transmembrane</keyword>
<dbReference type="Pfam" id="PF00350">
    <property type="entry name" value="Dynamin_N"/>
    <property type="match status" value="4"/>
</dbReference>
<dbReference type="CDD" id="cd00180">
    <property type="entry name" value="PKc"/>
    <property type="match status" value="1"/>
</dbReference>
<keyword evidence="7" id="KW-1133">Transmembrane helix</keyword>
<dbReference type="EMBL" id="LSMT01000010">
    <property type="protein sequence ID" value="PFX33626.1"/>
    <property type="molecule type" value="Genomic_DNA"/>
</dbReference>
<feature type="domain" description="Protein kinase" evidence="8">
    <location>
        <begin position="2533"/>
        <end position="2817"/>
    </location>
</feature>
<evidence type="ECO:0000256" key="1">
    <source>
        <dbReference type="ARBA" id="ARBA00008171"/>
    </source>
</evidence>
<dbReference type="Gene3D" id="3.30.200.20">
    <property type="entry name" value="Phosphorylase Kinase, domain 1"/>
    <property type="match status" value="1"/>
</dbReference>
<keyword evidence="7" id="KW-0472">Membrane</keyword>
<dbReference type="InterPro" id="IPR011009">
    <property type="entry name" value="Kinase-like_dom_sf"/>
</dbReference>
<dbReference type="OrthoDB" id="5981594at2759"/>
<protein>
    <submittedName>
        <fullName evidence="9">Dual specificity protein kinase shkA</fullName>
    </submittedName>
</protein>
<dbReference type="InterPro" id="IPR027417">
    <property type="entry name" value="P-loop_NTPase"/>
</dbReference>
<evidence type="ECO:0000313" key="9">
    <source>
        <dbReference type="EMBL" id="PFX33626.1"/>
    </source>
</evidence>
<dbReference type="SMART" id="SM00220">
    <property type="entry name" value="S_TKc"/>
    <property type="match status" value="4"/>
</dbReference>
<dbReference type="Proteomes" id="UP000225706">
    <property type="component" value="Unassembled WGS sequence"/>
</dbReference>
<feature type="coiled-coil region" evidence="6">
    <location>
        <begin position="2450"/>
        <end position="2477"/>
    </location>
</feature>
<keyword evidence="4 5" id="KW-0067">ATP-binding</keyword>
<keyword evidence="6" id="KW-0175">Coiled coil</keyword>
<evidence type="ECO:0000256" key="5">
    <source>
        <dbReference type="PROSITE-ProRule" id="PRU10141"/>
    </source>
</evidence>
<reference evidence="10" key="1">
    <citation type="journal article" date="2017" name="bioRxiv">
        <title>Comparative analysis of the genomes of Stylophora pistillata and Acropora digitifera provides evidence for extensive differences between species of corals.</title>
        <authorList>
            <person name="Voolstra C.R."/>
            <person name="Li Y."/>
            <person name="Liew Y.J."/>
            <person name="Baumgarten S."/>
            <person name="Zoccola D."/>
            <person name="Flot J.-F."/>
            <person name="Tambutte S."/>
            <person name="Allemand D."/>
            <person name="Aranda M."/>
        </authorList>
    </citation>
    <scope>NUCLEOTIDE SEQUENCE [LARGE SCALE GENOMIC DNA]</scope>
</reference>
<feature type="domain" description="Protein kinase" evidence="8">
    <location>
        <begin position="247"/>
        <end position="515"/>
    </location>
</feature>
<feature type="binding site" evidence="5">
    <location>
        <position position="2566"/>
    </location>
    <ligand>
        <name>ATP</name>
        <dbReference type="ChEBI" id="CHEBI:30616"/>
    </ligand>
</feature>
<dbReference type="SMART" id="SM00382">
    <property type="entry name" value="AAA"/>
    <property type="match status" value="5"/>
</dbReference>
<feature type="domain" description="Protein kinase" evidence="8">
    <location>
        <begin position="3616"/>
        <end position="3888"/>
    </location>
</feature>
<comment type="caution">
    <text evidence="9">The sequence shown here is derived from an EMBL/GenBank/DDBJ whole genome shotgun (WGS) entry which is preliminary data.</text>
</comment>
<feature type="domain" description="Protein kinase" evidence="8">
    <location>
        <begin position="2814"/>
        <end position="3108"/>
    </location>
</feature>
<keyword evidence="9" id="KW-0808">Transferase</keyword>
<dbReference type="InterPro" id="IPR045063">
    <property type="entry name" value="Dynamin_N"/>
</dbReference>